<dbReference type="CDD" id="cd01671">
    <property type="entry name" value="CARD"/>
    <property type="match status" value="1"/>
</dbReference>
<gene>
    <name evidence="2" type="ORF">MEDL_8852</name>
</gene>
<dbReference type="Gene3D" id="3.40.50.1460">
    <property type="match status" value="1"/>
</dbReference>
<sequence>MTKSAQRTPLSDWEKKVQYITSLSDRGYMEGLQSEAAKTILDILKSSSHTPTTQLRERHQRAVETLPELGQDIRRLTNLAYATAPNEVRETLAKEQFIDSLIDSDMRLRIKQARPTDLNDAIRHAVELEAFNKAESKRIEGQGFLRTASENRHSADNMTIDQSWPGIMLLRKNRVQIVKNLANPNNVADSLFSDRVFTEEMRDGVQEPETEEKNRMILDTLHRRGQRSVKSLYNAFQETGNDHLADLLLPYARIIEQKKILMTQKDVYRLCGEKRGKVFIMNNTFSKTSWERHGSEVDLKTLQGMFEFLIEERNKIKNWKEIECIVLIVMSQGSSVTDQDAIAELCVKVDNQKLLPKTCDELDSETFHEEKQTQKNHASSDFLIVYATPEGKQISSKGKGSAGYPQKITVSEVKSNLRKKFYFFPGVYGDSPQFFEE</sequence>
<keyword evidence="3" id="KW-1185">Reference proteome</keyword>
<name>A0A8S3QGJ8_MYTED</name>
<dbReference type="InterPro" id="IPR037939">
    <property type="entry name" value="CRADD"/>
</dbReference>
<comment type="caution">
    <text evidence="2">The sequence shown here is derived from an EMBL/GenBank/DDBJ whole genome shotgun (WGS) entry which is preliminary data.</text>
</comment>
<dbReference type="PANTHER" id="PTHR15034">
    <property type="entry name" value="DEATH DOMAIN-CONTAINING PROTEIN CRADD"/>
    <property type="match status" value="1"/>
</dbReference>
<dbReference type="InterPro" id="IPR029030">
    <property type="entry name" value="Caspase-like_dom_sf"/>
</dbReference>
<dbReference type="AlphaFoldDB" id="A0A8S3QGJ8"/>
<dbReference type="Gene3D" id="1.10.533.10">
    <property type="entry name" value="Death Domain, Fas"/>
    <property type="match status" value="1"/>
</dbReference>
<dbReference type="InterPro" id="IPR011029">
    <property type="entry name" value="DEATH-like_dom_sf"/>
</dbReference>
<dbReference type="SMART" id="SM00114">
    <property type="entry name" value="CARD"/>
    <property type="match status" value="1"/>
</dbReference>
<protein>
    <recommendedName>
        <fullName evidence="1">CARD domain-containing protein</fullName>
    </recommendedName>
</protein>
<dbReference type="SUPFAM" id="SSF52129">
    <property type="entry name" value="Caspase-like"/>
    <property type="match status" value="1"/>
</dbReference>
<dbReference type="EMBL" id="CAJPWZ010000465">
    <property type="protein sequence ID" value="CAG2193777.1"/>
    <property type="molecule type" value="Genomic_DNA"/>
</dbReference>
<dbReference type="Pfam" id="PF00619">
    <property type="entry name" value="CARD"/>
    <property type="match status" value="1"/>
</dbReference>
<dbReference type="GO" id="GO:0070513">
    <property type="term" value="F:death domain binding"/>
    <property type="evidence" value="ECO:0007669"/>
    <property type="project" value="InterPro"/>
</dbReference>
<dbReference type="GO" id="GO:0042981">
    <property type="term" value="P:regulation of apoptotic process"/>
    <property type="evidence" value="ECO:0007669"/>
    <property type="project" value="InterPro"/>
</dbReference>
<dbReference type="PANTHER" id="PTHR15034:SF5">
    <property type="entry name" value="DEATH DOMAIN-CONTAINING PROTEIN CRADD"/>
    <property type="match status" value="1"/>
</dbReference>
<dbReference type="InterPro" id="IPR001315">
    <property type="entry name" value="CARD"/>
</dbReference>
<dbReference type="GO" id="GO:0002020">
    <property type="term" value="F:protease binding"/>
    <property type="evidence" value="ECO:0007669"/>
    <property type="project" value="InterPro"/>
</dbReference>
<dbReference type="PROSITE" id="PS50209">
    <property type="entry name" value="CARD"/>
    <property type="match status" value="1"/>
</dbReference>
<dbReference type="SUPFAM" id="SSF47986">
    <property type="entry name" value="DEATH domain"/>
    <property type="match status" value="1"/>
</dbReference>
<evidence type="ECO:0000259" key="1">
    <source>
        <dbReference type="PROSITE" id="PS50209"/>
    </source>
</evidence>
<organism evidence="2 3">
    <name type="scientific">Mytilus edulis</name>
    <name type="common">Blue mussel</name>
    <dbReference type="NCBI Taxonomy" id="6550"/>
    <lineage>
        <taxon>Eukaryota</taxon>
        <taxon>Metazoa</taxon>
        <taxon>Spiralia</taxon>
        <taxon>Lophotrochozoa</taxon>
        <taxon>Mollusca</taxon>
        <taxon>Bivalvia</taxon>
        <taxon>Autobranchia</taxon>
        <taxon>Pteriomorphia</taxon>
        <taxon>Mytilida</taxon>
        <taxon>Mytiloidea</taxon>
        <taxon>Mytilidae</taxon>
        <taxon>Mytilinae</taxon>
        <taxon>Mytilus</taxon>
    </lineage>
</organism>
<dbReference type="Proteomes" id="UP000683360">
    <property type="component" value="Unassembled WGS sequence"/>
</dbReference>
<reference evidence="2" key="1">
    <citation type="submission" date="2021-03" db="EMBL/GenBank/DDBJ databases">
        <authorList>
            <person name="Bekaert M."/>
        </authorList>
    </citation>
    <scope>NUCLEOTIDE SEQUENCE</scope>
</reference>
<evidence type="ECO:0000313" key="2">
    <source>
        <dbReference type="EMBL" id="CAG2193777.1"/>
    </source>
</evidence>
<evidence type="ECO:0000313" key="3">
    <source>
        <dbReference type="Proteomes" id="UP000683360"/>
    </source>
</evidence>
<feature type="domain" description="CARD" evidence="1">
    <location>
        <begin position="169"/>
        <end position="251"/>
    </location>
</feature>
<accession>A0A8S3QGJ8</accession>
<dbReference type="OrthoDB" id="6091153at2759"/>
<proteinExistence type="predicted"/>